<sequence>MNVIFKNKTAYLIALIAFTNTILNSQNFNGDIKNNTLFELKESSSTGISFNNVIEDTPEANVLIYEAFYNGGGVAIGDFNNDGLPDIYFAGNQVEDKLYLNLGDFKFKDITQSAGILNRGGWSTGVSIVDINGDGFKDIYLCKSLYDDKPHLRINELYINNGDLTFTESAATYRVNDPWRSMHANFFDYDKDGDFDLFLINQAPNPSMLSNLKGKNWLDPKLTYRFLKNNNGVFEEVTKSAGLENVGYGLSAVTADFNNDGWPDLYVANDYEAPDFLYINNQDGTFTNKINEYLSHISFFSMGSDVGDINNDGLLDLAVVDMVAEDNFRIKSNMSGMNPQEFLNIVNLNGHYQYMYNTIQLNRGLTKTNDLLFSDVGQIMGASSTDWSWSPIFADFDNNGFKDLFVTNGIKRDVRNTDALKKIDEYLNELSEKHPSKNLVNNVPELKKVVSIEKMLGFFPVQKLPNYTFKNNGDLKFEKAGETWGLNQNSFSSGAAYGDLDNDGDLDLVVNNVDDMAFVYENNSNKISNNNYLNIKFKEDNKHKSFFGTRATVYYNGNQQVSELTSARGFYSSSEDIIHFGLGAVKKLDSLVIQWYNGGRSVINKVKTNQTLVLDRSDLKSFPDLTVKAPSNTIFEDVTEALDMNHTHKENIFDDYEREVLMPHKMSVLGPSLAVGDINNDGREDFFVGGSVGENGSFFIQNESGKFTQLNDEFYKSYVYHEDMGACLFDADLDGDLDLYVSSGGNEYDAGNGLYQDRLYLNDGSGKFTLAKNTLPELRASGGKVIRADYDGDGDIDLFVCGRQVPGRYPEPADSYLLKNNLKETGTLTFEKIVNDEFQKLGMVTDANWTDYDNDNDLDLILVGEWMPVTIFENNKGHFKNINTNSNLSNTTGWWYSIASADIDNDGDDDYIIGNLGLNYKYKASTEEPFTVNYGDFDQNGKNDIVLGYYNYGEHYPLRGRSCSTQQIPELKKKFKSYNEFAGASLIDVYSSDLLNQSLEYKASTFSSICLENLGNGKFKIHELPRMAQLSSINGIIIDDVDNDGKKDVIIAGNMYGSEVETPRNDASVGLFLKGNGDCTFSEVAMQESGLSLPYDVKKLKTIHINGKKHMVVGINDGPIKIIKYE</sequence>
<dbReference type="InterPro" id="IPR028994">
    <property type="entry name" value="Integrin_alpha_N"/>
</dbReference>
<dbReference type="InterPro" id="IPR011519">
    <property type="entry name" value="UnbV_ASPIC"/>
</dbReference>
<dbReference type="SUPFAM" id="SSF69318">
    <property type="entry name" value="Integrin alpha N-terminal domain"/>
    <property type="match status" value="3"/>
</dbReference>
<gene>
    <name evidence="3" type="ORF">ACFQ2E_12205</name>
</gene>
<evidence type="ECO:0000259" key="2">
    <source>
        <dbReference type="Pfam" id="PF07593"/>
    </source>
</evidence>
<dbReference type="Proteomes" id="UP001597163">
    <property type="component" value="Unassembled WGS sequence"/>
</dbReference>
<dbReference type="Pfam" id="PF07593">
    <property type="entry name" value="UnbV_ASPIC"/>
    <property type="match status" value="1"/>
</dbReference>
<keyword evidence="4" id="KW-1185">Reference proteome</keyword>
<dbReference type="Gene3D" id="2.130.10.130">
    <property type="entry name" value="Integrin alpha, N-terminal"/>
    <property type="match status" value="3"/>
</dbReference>
<evidence type="ECO:0000313" key="4">
    <source>
        <dbReference type="Proteomes" id="UP001597163"/>
    </source>
</evidence>
<dbReference type="InterPro" id="IPR027039">
    <property type="entry name" value="Crtac1"/>
</dbReference>
<dbReference type="PANTHER" id="PTHR16026:SF0">
    <property type="entry name" value="CARTILAGE ACIDIC PROTEIN 1"/>
    <property type="match status" value="1"/>
</dbReference>
<evidence type="ECO:0000256" key="1">
    <source>
        <dbReference type="ARBA" id="ARBA00022729"/>
    </source>
</evidence>
<dbReference type="InterPro" id="IPR013517">
    <property type="entry name" value="FG-GAP"/>
</dbReference>
<dbReference type="Pfam" id="PF13517">
    <property type="entry name" value="FG-GAP_3"/>
    <property type="match status" value="5"/>
</dbReference>
<reference evidence="4" key="1">
    <citation type="journal article" date="2019" name="Int. J. Syst. Evol. Microbiol.">
        <title>The Global Catalogue of Microorganisms (GCM) 10K type strain sequencing project: providing services to taxonomists for standard genome sequencing and annotation.</title>
        <authorList>
            <consortium name="The Broad Institute Genomics Platform"/>
            <consortium name="The Broad Institute Genome Sequencing Center for Infectious Disease"/>
            <person name="Wu L."/>
            <person name="Ma J."/>
        </authorList>
    </citation>
    <scope>NUCLEOTIDE SEQUENCE [LARGE SCALE GENOMIC DNA]</scope>
    <source>
        <strain evidence="4">CCUG 63246</strain>
    </source>
</reference>
<accession>A0ABW3RDY4</accession>
<proteinExistence type="predicted"/>
<evidence type="ECO:0000313" key="3">
    <source>
        <dbReference type="EMBL" id="MFD1163187.1"/>
    </source>
</evidence>
<organism evidence="3 4">
    <name type="scientific">Hwangdonia seohaensis</name>
    <dbReference type="NCBI Taxonomy" id="1240727"/>
    <lineage>
        <taxon>Bacteria</taxon>
        <taxon>Pseudomonadati</taxon>
        <taxon>Bacteroidota</taxon>
        <taxon>Flavobacteriia</taxon>
        <taxon>Flavobacteriales</taxon>
        <taxon>Flavobacteriaceae</taxon>
        <taxon>Hwangdonia</taxon>
    </lineage>
</organism>
<feature type="domain" description="ASPIC/UnbV" evidence="2">
    <location>
        <begin position="547"/>
        <end position="612"/>
    </location>
</feature>
<dbReference type="EMBL" id="JBHTLJ010000003">
    <property type="protein sequence ID" value="MFD1163187.1"/>
    <property type="molecule type" value="Genomic_DNA"/>
</dbReference>
<protein>
    <submittedName>
        <fullName evidence="3">VCBS repeat-containing protein</fullName>
    </submittedName>
</protein>
<dbReference type="RefSeq" id="WP_311940383.1">
    <property type="nucleotide sequence ID" value="NZ_JAVSCK010000003.1"/>
</dbReference>
<name>A0ABW3RDY4_9FLAO</name>
<keyword evidence="1" id="KW-0732">Signal</keyword>
<dbReference type="PANTHER" id="PTHR16026">
    <property type="entry name" value="CARTILAGE ACIDIC PROTEIN 1"/>
    <property type="match status" value="1"/>
</dbReference>
<comment type="caution">
    <text evidence="3">The sequence shown here is derived from an EMBL/GenBank/DDBJ whole genome shotgun (WGS) entry which is preliminary data.</text>
</comment>